<evidence type="ECO:0000313" key="1">
    <source>
        <dbReference type="EMBL" id="MCI3277986.1"/>
    </source>
</evidence>
<organism evidence="1 2">
    <name type="scientific">Streptomyces cylindrosporus</name>
    <dbReference type="NCBI Taxonomy" id="2927583"/>
    <lineage>
        <taxon>Bacteria</taxon>
        <taxon>Bacillati</taxon>
        <taxon>Actinomycetota</taxon>
        <taxon>Actinomycetes</taxon>
        <taxon>Kitasatosporales</taxon>
        <taxon>Streptomycetaceae</taxon>
        <taxon>Streptomyces</taxon>
    </lineage>
</organism>
<comment type="caution">
    <text evidence="1">The sequence shown here is derived from an EMBL/GenBank/DDBJ whole genome shotgun (WGS) entry which is preliminary data.</text>
</comment>
<accession>A0ABS9YL49</accession>
<proteinExistence type="predicted"/>
<dbReference type="EMBL" id="JALDAY010000017">
    <property type="protein sequence ID" value="MCI3277986.1"/>
    <property type="molecule type" value="Genomic_DNA"/>
</dbReference>
<reference evidence="1" key="1">
    <citation type="submission" date="2022-03" db="EMBL/GenBank/DDBJ databases">
        <title>Streptomyces 7R015 and 7R016 isolated from Barleria lupulina in Thailand.</title>
        <authorList>
            <person name="Kanchanasin P."/>
            <person name="Phongsopitanun W."/>
            <person name="Tanasupawat S."/>
        </authorList>
    </citation>
    <scope>NUCLEOTIDE SEQUENCE</scope>
    <source>
        <strain evidence="1">7R015</strain>
    </source>
</reference>
<dbReference type="Proteomes" id="UP001165269">
    <property type="component" value="Unassembled WGS sequence"/>
</dbReference>
<name>A0ABS9YL49_9ACTN</name>
<dbReference type="RefSeq" id="WP_242776159.1">
    <property type="nucleotide sequence ID" value="NZ_JALDAY010000017.1"/>
</dbReference>
<keyword evidence="2" id="KW-1185">Reference proteome</keyword>
<evidence type="ECO:0000313" key="2">
    <source>
        <dbReference type="Proteomes" id="UP001165269"/>
    </source>
</evidence>
<protein>
    <submittedName>
        <fullName evidence="1">Uncharacterized protein</fullName>
    </submittedName>
</protein>
<sequence length="67" mass="7646">MLRRWFDEVARYGRLKFGAADGSPKPGLDPEDVLLRLSERMSRIAPDRHGEERAVRILALVVDGLRD</sequence>
<gene>
    <name evidence="1" type="ORF">MQP27_43665</name>
</gene>